<evidence type="ECO:0000259" key="2">
    <source>
        <dbReference type="Pfam" id="PF13827"/>
    </source>
</evidence>
<dbReference type="RefSeq" id="WP_072793490.1">
    <property type="nucleotide sequence ID" value="NZ_FQWM01000005.1"/>
</dbReference>
<accession>A0A1M5TBS5</accession>
<feature type="signal peptide" evidence="1">
    <location>
        <begin position="1"/>
        <end position="23"/>
    </location>
</feature>
<keyword evidence="1" id="KW-0732">Signal</keyword>
<dbReference type="STRING" id="870908.SAMN04488044_2639"/>
<keyword evidence="4" id="KW-1185">Reference proteome</keyword>
<dbReference type="EMBL" id="FQWM01000005">
    <property type="protein sequence ID" value="SHH48168.1"/>
    <property type="molecule type" value="Genomic_DNA"/>
</dbReference>
<gene>
    <name evidence="3" type="ORF">SAMN04488044_2639</name>
</gene>
<protein>
    <recommendedName>
        <fullName evidence="2">DUF4189 domain-containing protein</fullName>
    </recommendedName>
</protein>
<sequence>MSLKSLQILGFTLSIFAAAPATAGQCGFEHCWGAIGFNGDGKIGVAYSHWSEEGAYRTAQEHCGWDCAEMRTFKNSCAAIAQGENGSWSWARARTRSGAERTAHKLCDGRSHSCKTVVWACSR</sequence>
<dbReference type="OrthoDB" id="7871009at2"/>
<feature type="domain" description="DUF4189" evidence="2">
    <location>
        <begin position="32"/>
        <end position="121"/>
    </location>
</feature>
<evidence type="ECO:0000256" key="1">
    <source>
        <dbReference type="SAM" id="SignalP"/>
    </source>
</evidence>
<dbReference type="Pfam" id="PF13827">
    <property type="entry name" value="DUF4189"/>
    <property type="match status" value="1"/>
</dbReference>
<dbReference type="Proteomes" id="UP000184211">
    <property type="component" value="Unassembled WGS sequence"/>
</dbReference>
<dbReference type="InterPro" id="IPR025240">
    <property type="entry name" value="DUF4189"/>
</dbReference>
<reference evidence="4" key="1">
    <citation type="submission" date="2016-11" db="EMBL/GenBank/DDBJ databases">
        <authorList>
            <person name="Varghese N."/>
            <person name="Submissions S."/>
        </authorList>
    </citation>
    <scope>NUCLEOTIDE SEQUENCE [LARGE SCALE GENOMIC DNA]</scope>
    <source>
        <strain evidence="4">DSM 28223</strain>
    </source>
</reference>
<evidence type="ECO:0000313" key="3">
    <source>
        <dbReference type="EMBL" id="SHH48168.1"/>
    </source>
</evidence>
<proteinExistence type="predicted"/>
<feature type="chain" id="PRO_5012432032" description="DUF4189 domain-containing protein" evidence="1">
    <location>
        <begin position="24"/>
        <end position="123"/>
    </location>
</feature>
<dbReference type="AlphaFoldDB" id="A0A1M5TBS5"/>
<evidence type="ECO:0000313" key="4">
    <source>
        <dbReference type="Proteomes" id="UP000184211"/>
    </source>
</evidence>
<name>A0A1M5TBS5_9RHOB</name>
<organism evidence="3 4">
    <name type="scientific">Cognatishimia maritima</name>
    <dbReference type="NCBI Taxonomy" id="870908"/>
    <lineage>
        <taxon>Bacteria</taxon>
        <taxon>Pseudomonadati</taxon>
        <taxon>Pseudomonadota</taxon>
        <taxon>Alphaproteobacteria</taxon>
        <taxon>Rhodobacterales</taxon>
        <taxon>Paracoccaceae</taxon>
        <taxon>Cognatishimia</taxon>
    </lineage>
</organism>